<dbReference type="WBParaSite" id="RSKR_0000972800.1">
    <property type="protein sequence ID" value="RSKR_0000972800.1"/>
    <property type="gene ID" value="RSKR_0000972800"/>
</dbReference>
<sequence>MYFKIITLILINYFILIKSQIQSNTVSETASNVGQSSINAVNNAISSPVSVPNVIVSSVQGITDIPMVVTETTAVVPIALTEVISVSPMVVTETPTVVPMVVNEITTTVPIVTESPLTLSTLIGLLSTTIAPLTFNPADAIDAPPALNQSSSSVCIPFEASNLSSILDTNGTIIALAQPITGDDSDNLDVTLPPNEITITDAPGK</sequence>
<evidence type="ECO:0000313" key="2">
    <source>
        <dbReference type="WBParaSite" id="RSKR_0000972800.1"/>
    </source>
</evidence>
<dbReference type="Proteomes" id="UP000095286">
    <property type="component" value="Unplaced"/>
</dbReference>
<name>A0AC35UBM2_9BILA</name>
<reference evidence="2" key="1">
    <citation type="submission" date="2016-11" db="UniProtKB">
        <authorList>
            <consortium name="WormBaseParasite"/>
        </authorList>
    </citation>
    <scope>IDENTIFICATION</scope>
    <source>
        <strain evidence="2">KR3021</strain>
    </source>
</reference>
<accession>A0AC35UBM2</accession>
<organism evidence="1 2">
    <name type="scientific">Rhabditophanes sp. KR3021</name>
    <dbReference type="NCBI Taxonomy" id="114890"/>
    <lineage>
        <taxon>Eukaryota</taxon>
        <taxon>Metazoa</taxon>
        <taxon>Ecdysozoa</taxon>
        <taxon>Nematoda</taxon>
        <taxon>Chromadorea</taxon>
        <taxon>Rhabditida</taxon>
        <taxon>Tylenchina</taxon>
        <taxon>Panagrolaimomorpha</taxon>
        <taxon>Strongyloidoidea</taxon>
        <taxon>Alloionematidae</taxon>
        <taxon>Rhabditophanes</taxon>
    </lineage>
</organism>
<protein>
    <submittedName>
        <fullName evidence="2">Uncharacterized protein</fullName>
    </submittedName>
</protein>
<proteinExistence type="predicted"/>
<evidence type="ECO:0000313" key="1">
    <source>
        <dbReference type="Proteomes" id="UP000095286"/>
    </source>
</evidence>